<gene>
    <name evidence="1" type="ORF">IHE45_15G128700</name>
</gene>
<dbReference type="EMBL" id="CM037025">
    <property type="protein sequence ID" value="KAH7662340.1"/>
    <property type="molecule type" value="Genomic_DNA"/>
</dbReference>
<comment type="caution">
    <text evidence="1">The sequence shown here is derived from an EMBL/GenBank/DDBJ whole genome shotgun (WGS) entry which is preliminary data.</text>
</comment>
<reference evidence="2" key="1">
    <citation type="journal article" date="2022" name="Nat. Commun.">
        <title>Chromosome evolution and the genetic basis of agronomically important traits in greater yam.</title>
        <authorList>
            <person name="Bredeson J.V."/>
            <person name="Lyons J.B."/>
            <person name="Oniyinde I.O."/>
            <person name="Okereke N.R."/>
            <person name="Kolade O."/>
            <person name="Nnabue I."/>
            <person name="Nwadili C.O."/>
            <person name="Hribova E."/>
            <person name="Parker M."/>
            <person name="Nwogha J."/>
            <person name="Shu S."/>
            <person name="Carlson J."/>
            <person name="Kariba R."/>
            <person name="Muthemba S."/>
            <person name="Knop K."/>
            <person name="Barton G.J."/>
            <person name="Sherwood A.V."/>
            <person name="Lopez-Montes A."/>
            <person name="Asiedu R."/>
            <person name="Jamnadass R."/>
            <person name="Muchugi A."/>
            <person name="Goodstein D."/>
            <person name="Egesi C.N."/>
            <person name="Featherston J."/>
            <person name="Asfaw A."/>
            <person name="Simpson G.G."/>
            <person name="Dolezel J."/>
            <person name="Hendre P.S."/>
            <person name="Van Deynze A."/>
            <person name="Kumar P.L."/>
            <person name="Obidiegwu J.E."/>
            <person name="Bhattacharjee R."/>
            <person name="Rokhsar D.S."/>
        </authorList>
    </citation>
    <scope>NUCLEOTIDE SEQUENCE [LARGE SCALE GENOMIC DNA]</scope>
    <source>
        <strain evidence="2">cv. TDa95/00328</strain>
    </source>
</reference>
<evidence type="ECO:0000313" key="1">
    <source>
        <dbReference type="EMBL" id="KAH7662340.1"/>
    </source>
</evidence>
<dbReference type="Proteomes" id="UP000827976">
    <property type="component" value="Chromosome 15"/>
</dbReference>
<evidence type="ECO:0000313" key="2">
    <source>
        <dbReference type="Proteomes" id="UP000827976"/>
    </source>
</evidence>
<sequence length="175" mass="19321">MALGEMTNLQTGNQKLKRNGIKSAHMTRIIGRKRVLVPGHMEDSCFSPPTATPTQKRLQRRSRIKGRLNLLEALPQDILVRTLCKVDHSDLKQLLLVSKSVNEATLVAKDVHFAFSTPSKFGNNGRGGDLWGATGVEEGLETPDAPKQRRAAKSRIDRSKLASISVALFTSPDYF</sequence>
<accession>A0ACB7UPH3</accession>
<organism evidence="1 2">
    <name type="scientific">Dioscorea alata</name>
    <name type="common">Purple yam</name>
    <dbReference type="NCBI Taxonomy" id="55571"/>
    <lineage>
        <taxon>Eukaryota</taxon>
        <taxon>Viridiplantae</taxon>
        <taxon>Streptophyta</taxon>
        <taxon>Embryophyta</taxon>
        <taxon>Tracheophyta</taxon>
        <taxon>Spermatophyta</taxon>
        <taxon>Magnoliopsida</taxon>
        <taxon>Liliopsida</taxon>
        <taxon>Dioscoreales</taxon>
        <taxon>Dioscoreaceae</taxon>
        <taxon>Dioscorea</taxon>
    </lineage>
</organism>
<name>A0ACB7UPH3_DIOAL</name>
<keyword evidence="2" id="KW-1185">Reference proteome</keyword>
<protein>
    <submittedName>
        <fullName evidence="1">F-box domain-containing protein</fullName>
    </submittedName>
</protein>
<proteinExistence type="predicted"/>